<dbReference type="InterPro" id="IPR000415">
    <property type="entry name" value="Nitroreductase-like"/>
</dbReference>
<evidence type="ECO:0000256" key="1">
    <source>
        <dbReference type="ARBA" id="ARBA00007118"/>
    </source>
</evidence>
<dbReference type="AlphaFoldDB" id="A0A0J6CV55"/>
<dbReference type="Proteomes" id="UP000035996">
    <property type="component" value="Unassembled WGS sequence"/>
</dbReference>
<dbReference type="SUPFAM" id="SSF55469">
    <property type="entry name" value="FMN-dependent nitroreductase-like"/>
    <property type="match status" value="1"/>
</dbReference>
<dbReference type="Gene3D" id="3.40.109.10">
    <property type="entry name" value="NADH Oxidase"/>
    <property type="match status" value="1"/>
</dbReference>
<dbReference type="PANTHER" id="PTHR43673">
    <property type="entry name" value="NAD(P)H NITROREDUCTASE YDGI-RELATED"/>
    <property type="match status" value="1"/>
</dbReference>
<dbReference type="PATRIC" id="fig|157733.3.peg.927"/>
<accession>A0A0J6CV55</accession>
<keyword evidence="4" id="KW-1185">Reference proteome</keyword>
<evidence type="ECO:0000313" key="3">
    <source>
        <dbReference type="EMBL" id="KMM37063.1"/>
    </source>
</evidence>
<dbReference type="STRING" id="157733.AB986_14320"/>
<evidence type="ECO:0000313" key="4">
    <source>
        <dbReference type="Proteomes" id="UP000035996"/>
    </source>
</evidence>
<dbReference type="GO" id="GO:0016491">
    <property type="term" value="F:oxidoreductase activity"/>
    <property type="evidence" value="ECO:0007669"/>
    <property type="project" value="UniProtKB-KW"/>
</dbReference>
<dbReference type="EMBL" id="LELK01000004">
    <property type="protein sequence ID" value="KMM37063.1"/>
    <property type="molecule type" value="Genomic_DNA"/>
</dbReference>
<protein>
    <submittedName>
        <fullName evidence="3">NAD(P)H nitroreductase</fullName>
    </submittedName>
</protein>
<dbReference type="GeneID" id="301329091"/>
<name>A0A0J6CV55_9BACL</name>
<dbReference type="RefSeq" id="WP_048311840.1">
    <property type="nucleotide sequence ID" value="NZ_CP119526.1"/>
</dbReference>
<gene>
    <name evidence="3" type="ORF">AB986_14320</name>
</gene>
<dbReference type="CDD" id="cd02137">
    <property type="entry name" value="MhqN-like"/>
    <property type="match status" value="1"/>
</dbReference>
<evidence type="ECO:0000256" key="2">
    <source>
        <dbReference type="ARBA" id="ARBA00023002"/>
    </source>
</evidence>
<dbReference type="OrthoDB" id="9782629at2"/>
<dbReference type="Pfam" id="PF00881">
    <property type="entry name" value="Nitroreductase"/>
    <property type="match status" value="1"/>
</dbReference>
<comment type="caution">
    <text evidence="3">The sequence shown here is derived from an EMBL/GenBank/DDBJ whole genome shotgun (WGS) entry which is preliminary data.</text>
</comment>
<sequence>MSVDTQEKQSVLEVMKDRHSVRKFEKGVEIPEDVMDEMLNATIEAPSSWNLQHWKFLVIQNQEQKEKLLPIAFNQQQIVDSSATIVILGDTEANLHAEEIYGQAVELGFMEDAVKEALVSQINGAYEREGFALSEAIKNSSLAAMQLMLAAKAKDYDTVAMGGFNPVALVEEFNIPTRYVPTMLISVGKAAVEAHGTARFPLERVVVKESF</sequence>
<dbReference type="PANTHER" id="PTHR43673:SF3">
    <property type="entry name" value="NAD(P)H NITROREDUCTASE YODC-RELATED"/>
    <property type="match status" value="1"/>
</dbReference>
<organism evidence="3 4">
    <name type="scientific">Guptibacillus hwajinpoensis</name>
    <dbReference type="NCBI Taxonomy" id="208199"/>
    <lineage>
        <taxon>Bacteria</taxon>
        <taxon>Bacillati</taxon>
        <taxon>Bacillota</taxon>
        <taxon>Bacilli</taxon>
        <taxon>Bacillales</taxon>
        <taxon>Guptibacillaceae</taxon>
        <taxon>Guptibacillus</taxon>
    </lineage>
</organism>
<reference evidence="3" key="1">
    <citation type="submission" date="2015-06" db="EMBL/GenBank/DDBJ databases">
        <authorList>
            <person name="Liu B."/>
            <person name="Wang J."/>
            <person name="Zhu Y."/>
            <person name="Liu G."/>
            <person name="Chen Q."/>
            <person name="Zheng C."/>
            <person name="Che J."/>
            <person name="Ge C."/>
            <person name="Shi H."/>
            <person name="Pan Z."/>
            <person name="Liu X."/>
        </authorList>
    </citation>
    <scope>NUCLEOTIDE SEQUENCE [LARGE SCALE GENOMIC DNA]</scope>
    <source>
        <strain evidence="3">DSM 16346</strain>
    </source>
</reference>
<dbReference type="InterPro" id="IPR029479">
    <property type="entry name" value="Nitroreductase"/>
</dbReference>
<keyword evidence="2" id="KW-0560">Oxidoreductase</keyword>
<proteinExistence type="inferred from homology"/>
<comment type="similarity">
    <text evidence="1">Belongs to the nitroreductase family.</text>
</comment>